<dbReference type="AlphaFoldDB" id="A0A401J3Y0"/>
<dbReference type="InterPro" id="IPR018060">
    <property type="entry name" value="HTH_AraC"/>
</dbReference>
<evidence type="ECO:0000256" key="3">
    <source>
        <dbReference type="ARBA" id="ARBA00023163"/>
    </source>
</evidence>
<keyword evidence="1" id="KW-0805">Transcription regulation</keyword>
<dbReference type="Pfam" id="PF12833">
    <property type="entry name" value="HTH_18"/>
    <property type="match status" value="1"/>
</dbReference>
<dbReference type="PROSITE" id="PS01124">
    <property type="entry name" value="HTH_ARAC_FAMILY_2"/>
    <property type="match status" value="1"/>
</dbReference>
<dbReference type="SUPFAM" id="SSF46689">
    <property type="entry name" value="Homeodomain-like"/>
    <property type="match status" value="1"/>
</dbReference>
<dbReference type="InterPro" id="IPR009057">
    <property type="entry name" value="Homeodomain-like_sf"/>
</dbReference>
<dbReference type="InterPro" id="IPR035418">
    <property type="entry name" value="AraC-bd_2"/>
</dbReference>
<gene>
    <name evidence="5" type="ORF">MBESOW_P2628</name>
</gene>
<dbReference type="InterPro" id="IPR020449">
    <property type="entry name" value="Tscrpt_reg_AraC-type_HTH"/>
</dbReference>
<evidence type="ECO:0000313" key="6">
    <source>
        <dbReference type="Proteomes" id="UP000290975"/>
    </source>
</evidence>
<keyword evidence="3" id="KW-0804">Transcription</keyword>
<name>A0A401J3Y0_SPHXE</name>
<evidence type="ECO:0000256" key="1">
    <source>
        <dbReference type="ARBA" id="ARBA00023015"/>
    </source>
</evidence>
<dbReference type="PRINTS" id="PR00032">
    <property type="entry name" value="HTHARAC"/>
</dbReference>
<evidence type="ECO:0000313" key="5">
    <source>
        <dbReference type="EMBL" id="GBH31372.1"/>
    </source>
</evidence>
<sequence length="321" mass="36374">MQLADRSFTQRDCSSFSFWRDTVCETFVELDCRQHGSDRFKGQIQSRRLLDVSFATVAATPHTVVRDAQRIARSKDDDFLLSIIHEGEMGIEQRGRMTRLRPGEFAIYDTAEPYRIVLDQPFVQSVLRFSRKEINDRLLNPSLLTSRAVGGDRGMGAIASAYIRQLSAQLEDVSPMSGRQLRNTLLDLVTASLKDLTGESVPPVREGHHFFLNRALRFVEDNLLDESLSCESVAQALGVSSRYLRKLFEGRQHSLSEWIWHRRLEESLKSLGESQGAQRSITAIAYDLGFKDPAHFSKAFKVKFGMTPREYRLCGATGIAH</sequence>
<feature type="domain" description="HTH araC/xylS-type" evidence="4">
    <location>
        <begin position="213"/>
        <end position="314"/>
    </location>
</feature>
<dbReference type="EMBL" id="BBQY01000016">
    <property type="protein sequence ID" value="GBH31372.1"/>
    <property type="molecule type" value="Genomic_DNA"/>
</dbReference>
<dbReference type="SMART" id="SM00342">
    <property type="entry name" value="HTH_ARAC"/>
    <property type="match status" value="1"/>
</dbReference>
<reference evidence="5 6" key="1">
    <citation type="submission" date="2014-12" db="EMBL/GenBank/DDBJ databases">
        <title>Whole genome sequencing of Sphingobium xenophagum OW59.</title>
        <authorList>
            <person name="Ohta Y."/>
            <person name="Nishi S."/>
            <person name="Hatada Y."/>
        </authorList>
    </citation>
    <scope>NUCLEOTIDE SEQUENCE [LARGE SCALE GENOMIC DNA]</scope>
    <source>
        <strain evidence="5 6">OW59</strain>
    </source>
</reference>
<keyword evidence="2" id="KW-0238">DNA-binding</keyword>
<dbReference type="PANTHER" id="PTHR46796:SF6">
    <property type="entry name" value="ARAC SUBFAMILY"/>
    <property type="match status" value="1"/>
</dbReference>
<evidence type="ECO:0000259" key="4">
    <source>
        <dbReference type="PROSITE" id="PS01124"/>
    </source>
</evidence>
<dbReference type="GO" id="GO:0043565">
    <property type="term" value="F:sequence-specific DNA binding"/>
    <property type="evidence" value="ECO:0007669"/>
    <property type="project" value="InterPro"/>
</dbReference>
<dbReference type="Proteomes" id="UP000290975">
    <property type="component" value="Unassembled WGS sequence"/>
</dbReference>
<protein>
    <recommendedName>
        <fullName evidence="4">HTH araC/xylS-type domain-containing protein</fullName>
    </recommendedName>
</protein>
<dbReference type="GO" id="GO:0003700">
    <property type="term" value="F:DNA-binding transcription factor activity"/>
    <property type="evidence" value="ECO:0007669"/>
    <property type="project" value="InterPro"/>
</dbReference>
<dbReference type="RefSeq" id="WP_130753103.1">
    <property type="nucleotide sequence ID" value="NZ_BBQY01000016.1"/>
</dbReference>
<dbReference type="Gene3D" id="1.10.10.60">
    <property type="entry name" value="Homeodomain-like"/>
    <property type="match status" value="1"/>
</dbReference>
<dbReference type="InterPro" id="IPR050204">
    <property type="entry name" value="AraC_XylS_family_regulators"/>
</dbReference>
<organism evidence="5 6">
    <name type="scientific">Sphingobium xenophagum</name>
    <dbReference type="NCBI Taxonomy" id="121428"/>
    <lineage>
        <taxon>Bacteria</taxon>
        <taxon>Pseudomonadati</taxon>
        <taxon>Pseudomonadota</taxon>
        <taxon>Alphaproteobacteria</taxon>
        <taxon>Sphingomonadales</taxon>
        <taxon>Sphingomonadaceae</taxon>
        <taxon>Sphingobium</taxon>
    </lineage>
</organism>
<proteinExistence type="predicted"/>
<keyword evidence="6" id="KW-1185">Reference proteome</keyword>
<comment type="caution">
    <text evidence="5">The sequence shown here is derived from an EMBL/GenBank/DDBJ whole genome shotgun (WGS) entry which is preliminary data.</text>
</comment>
<dbReference type="PANTHER" id="PTHR46796">
    <property type="entry name" value="HTH-TYPE TRANSCRIPTIONAL ACTIVATOR RHAS-RELATED"/>
    <property type="match status" value="1"/>
</dbReference>
<dbReference type="Pfam" id="PF14525">
    <property type="entry name" value="AraC_binding_2"/>
    <property type="match status" value="1"/>
</dbReference>
<evidence type="ECO:0000256" key="2">
    <source>
        <dbReference type="ARBA" id="ARBA00023125"/>
    </source>
</evidence>
<accession>A0A401J3Y0</accession>